<dbReference type="KEGG" id="ppsu:NO713_04776"/>
<protein>
    <submittedName>
        <fullName evidence="1">Uncharacterized protein</fullName>
    </submittedName>
</protein>
<gene>
    <name evidence="1" type="ORF">NO713_04776</name>
</gene>
<proteinExistence type="predicted"/>
<evidence type="ECO:0000313" key="2">
    <source>
        <dbReference type="Proteomes" id="UP001153719"/>
    </source>
</evidence>
<dbReference type="Proteomes" id="UP001153719">
    <property type="component" value="Chromosome"/>
</dbReference>
<name>A0A9W4CS39_9CYAN</name>
<dbReference type="EMBL" id="LR882967">
    <property type="protein sequence ID" value="CAD5981168.1"/>
    <property type="molecule type" value="Genomic_DNA"/>
</dbReference>
<evidence type="ECO:0000313" key="1">
    <source>
        <dbReference type="EMBL" id="CAD5981168.1"/>
    </source>
</evidence>
<dbReference type="AlphaFoldDB" id="A0A9W4CS39"/>
<keyword evidence="2" id="KW-1185">Reference proteome</keyword>
<organism evidence="1 2">
    <name type="scientific">Planktothrix pseudagardhii</name>
    <dbReference type="NCBI Taxonomy" id="132604"/>
    <lineage>
        <taxon>Bacteria</taxon>
        <taxon>Bacillati</taxon>
        <taxon>Cyanobacteriota</taxon>
        <taxon>Cyanophyceae</taxon>
        <taxon>Oscillatoriophycideae</taxon>
        <taxon>Oscillatoriales</taxon>
        <taxon>Microcoleaceae</taxon>
        <taxon>Planktothrix</taxon>
    </lineage>
</organism>
<sequence length="30" mass="3608">MLLIQRIAFLKIPFFVQNYGLTEAVYQDIY</sequence>
<accession>A0A9W4CS39</accession>
<reference evidence="1" key="1">
    <citation type="submission" date="2020-09" db="EMBL/GenBank/DDBJ databases">
        <authorList>
            <person name="Blom J."/>
        </authorList>
    </citation>
    <scope>NUCLEOTIDE SEQUENCE</scope>
    <source>
        <strain evidence="1">No.713</strain>
    </source>
</reference>